<dbReference type="PANTHER" id="PTHR36439">
    <property type="entry name" value="BLL4334 PROTEIN"/>
    <property type="match status" value="1"/>
</dbReference>
<dbReference type="EMBL" id="OBDO01000007">
    <property type="protein sequence ID" value="SNX97428.1"/>
    <property type="molecule type" value="Genomic_DNA"/>
</dbReference>
<gene>
    <name evidence="1" type="ORF">SAMN06893097_10769</name>
</gene>
<dbReference type="SUPFAM" id="SSF160379">
    <property type="entry name" value="SP0830-like"/>
    <property type="match status" value="1"/>
</dbReference>
<proteinExistence type="predicted"/>
<keyword evidence="2" id="KW-1185">Reference proteome</keyword>
<protein>
    <submittedName>
        <fullName evidence="1">Uncharacterized conserved protein, DUF1697 family</fullName>
    </submittedName>
</protein>
<accession>A0A285EE77</accession>
<dbReference type="PANTHER" id="PTHR36439:SF1">
    <property type="entry name" value="DUF1697 DOMAIN-CONTAINING PROTEIN"/>
    <property type="match status" value="1"/>
</dbReference>
<organism evidence="1 2">
    <name type="scientific">Geodermatophilus sabuli</name>
    <dbReference type="NCBI Taxonomy" id="1564158"/>
    <lineage>
        <taxon>Bacteria</taxon>
        <taxon>Bacillati</taxon>
        <taxon>Actinomycetota</taxon>
        <taxon>Actinomycetes</taxon>
        <taxon>Geodermatophilales</taxon>
        <taxon>Geodermatophilaceae</taxon>
        <taxon>Geodermatophilus</taxon>
    </lineage>
</organism>
<dbReference type="Pfam" id="PF08002">
    <property type="entry name" value="DUF1697"/>
    <property type="match status" value="1"/>
</dbReference>
<sequence length="180" mass="19162">MPVVSTRYVVLLRGINVGRARQIGMAELRETLTARGHGAVRTHLRSGNVVLDSPLGEAELVEDVETAVRERFGAQVPVVVRTGEEMAAVVAADPLGAVATDPARYLVTFLPRAPDPERVAALPPADGGEYRVAGRELYLWLPDGVSSTPLGAWKWDTLLGVPGTARNWNTVSTLAGMAGL</sequence>
<dbReference type="InterPro" id="IPR012545">
    <property type="entry name" value="DUF1697"/>
</dbReference>
<dbReference type="PIRSF" id="PIRSF008502">
    <property type="entry name" value="UCP008502"/>
    <property type="match status" value="1"/>
</dbReference>
<evidence type="ECO:0000313" key="2">
    <source>
        <dbReference type="Proteomes" id="UP000219514"/>
    </source>
</evidence>
<evidence type="ECO:0000313" key="1">
    <source>
        <dbReference type="EMBL" id="SNX97428.1"/>
    </source>
</evidence>
<name>A0A285EE77_9ACTN</name>
<dbReference type="Gene3D" id="3.30.70.1280">
    <property type="entry name" value="SP0830-like domains"/>
    <property type="match status" value="1"/>
</dbReference>
<dbReference type="AlphaFoldDB" id="A0A285EE77"/>
<dbReference type="Proteomes" id="UP000219514">
    <property type="component" value="Unassembled WGS sequence"/>
</dbReference>
<reference evidence="1 2" key="1">
    <citation type="submission" date="2017-09" db="EMBL/GenBank/DDBJ databases">
        <authorList>
            <person name="Ehlers B."/>
            <person name="Leendertz F.H."/>
        </authorList>
    </citation>
    <scope>NUCLEOTIDE SEQUENCE [LARGE SCALE GENOMIC DNA]</scope>
    <source>
        <strain evidence="1 2">DSM 46844</strain>
    </source>
</reference>